<feature type="domain" description="Glycoside-hydrolase family GH114 TIM-barrel" evidence="1">
    <location>
        <begin position="52"/>
        <end position="277"/>
    </location>
</feature>
<keyword evidence="3" id="KW-1185">Reference proteome</keyword>
<organism evidence="2 3">
    <name type="scientific">Micromonospora polyrhachis</name>
    <dbReference type="NCBI Taxonomy" id="1282883"/>
    <lineage>
        <taxon>Bacteria</taxon>
        <taxon>Bacillati</taxon>
        <taxon>Actinomycetota</taxon>
        <taxon>Actinomycetes</taxon>
        <taxon>Micromonosporales</taxon>
        <taxon>Micromonosporaceae</taxon>
        <taxon>Micromonospora</taxon>
    </lineage>
</organism>
<comment type="caution">
    <text evidence="2">The sequence shown here is derived from an EMBL/GenBank/DDBJ whole genome shotgun (WGS) entry which is preliminary data.</text>
</comment>
<name>A0A7W7SPV3_9ACTN</name>
<dbReference type="PANTHER" id="PTHR35273:SF2">
    <property type="entry name" value="ALPHA-GALACTOSIDASE"/>
    <property type="match status" value="1"/>
</dbReference>
<dbReference type="AlphaFoldDB" id="A0A7W7SPV3"/>
<gene>
    <name evidence="2" type="ORF">FHR38_001258</name>
</gene>
<dbReference type="RefSeq" id="WP_184533586.1">
    <property type="nucleotide sequence ID" value="NZ_JACHJW010000001.1"/>
</dbReference>
<dbReference type="Pfam" id="PF03537">
    <property type="entry name" value="Glyco_hydro_114"/>
    <property type="match status" value="1"/>
</dbReference>
<dbReference type="Proteomes" id="UP000578819">
    <property type="component" value="Unassembled WGS sequence"/>
</dbReference>
<dbReference type="InterPro" id="IPR017853">
    <property type="entry name" value="GH"/>
</dbReference>
<dbReference type="InterPro" id="IPR013785">
    <property type="entry name" value="Aldolase_TIM"/>
</dbReference>
<evidence type="ECO:0000313" key="3">
    <source>
        <dbReference type="Proteomes" id="UP000578819"/>
    </source>
</evidence>
<dbReference type="InterPro" id="IPR004352">
    <property type="entry name" value="GH114_TIM-barrel"/>
</dbReference>
<protein>
    <recommendedName>
        <fullName evidence="1">Glycoside-hydrolase family GH114 TIM-barrel domain-containing protein</fullName>
    </recommendedName>
</protein>
<dbReference type="PANTHER" id="PTHR35273">
    <property type="entry name" value="ALPHA-1,4 POLYGALACTOSAMINIDASE, PUTATIVE (AFU_ORTHOLOGUE AFUA_3G07890)-RELATED"/>
    <property type="match status" value="1"/>
</dbReference>
<proteinExistence type="predicted"/>
<sequence>MSGGNVGHRNGPRTATAIVGLAVLALLGALAGCRIPGGRAPATPWPHGPVSSWQWQLSGELDPEAEARVFVLDPFTTPAEDVRRLAGRDRRLVCYVEVGTARPDRPDVARFPAPVLGAATGVPPTDDDRNGGRWLDIRQWSVIEPILADRFRLCRGKGFEAVMPAHMDGYAHRSGFPLTFDDQLVFNRRLAGLIRSLHLSPGLTNDVDQVMALQPEFDFVVNEGCSRRRECARLLPFVEAGKPVLHVEYDQPTSTFCVETVGYGFVSMRKNRILDAWRDPCPD</sequence>
<dbReference type="SUPFAM" id="SSF51445">
    <property type="entry name" value="(Trans)glycosidases"/>
    <property type="match status" value="1"/>
</dbReference>
<dbReference type="EMBL" id="JACHJW010000001">
    <property type="protein sequence ID" value="MBB4957525.1"/>
    <property type="molecule type" value="Genomic_DNA"/>
</dbReference>
<accession>A0A7W7SPV3</accession>
<evidence type="ECO:0000313" key="2">
    <source>
        <dbReference type="EMBL" id="MBB4957525.1"/>
    </source>
</evidence>
<evidence type="ECO:0000259" key="1">
    <source>
        <dbReference type="Pfam" id="PF03537"/>
    </source>
</evidence>
<reference evidence="2 3" key="1">
    <citation type="submission" date="2020-08" db="EMBL/GenBank/DDBJ databases">
        <title>Sequencing the genomes of 1000 actinobacteria strains.</title>
        <authorList>
            <person name="Klenk H.-P."/>
        </authorList>
    </citation>
    <scope>NUCLEOTIDE SEQUENCE [LARGE SCALE GENOMIC DNA]</scope>
    <source>
        <strain evidence="2 3">DSM 45886</strain>
    </source>
</reference>
<dbReference type="Gene3D" id="3.20.20.70">
    <property type="entry name" value="Aldolase class I"/>
    <property type="match status" value="1"/>
</dbReference>